<feature type="region of interest" description="Disordered" evidence="1">
    <location>
        <begin position="95"/>
        <end position="115"/>
    </location>
</feature>
<dbReference type="AlphaFoldDB" id="A0A1R3JXC1"/>
<dbReference type="Proteomes" id="UP000188268">
    <property type="component" value="Unassembled WGS sequence"/>
</dbReference>
<dbReference type="EMBL" id="AWWV01006862">
    <property type="protein sequence ID" value="OMO99496.1"/>
    <property type="molecule type" value="Genomic_DNA"/>
</dbReference>
<evidence type="ECO:0000313" key="3">
    <source>
        <dbReference type="Proteomes" id="UP000188268"/>
    </source>
</evidence>
<protein>
    <submittedName>
        <fullName evidence="2">Nsp-interacting kinase 2</fullName>
    </submittedName>
</protein>
<dbReference type="GO" id="GO:0016301">
    <property type="term" value="F:kinase activity"/>
    <property type="evidence" value="ECO:0007669"/>
    <property type="project" value="UniProtKB-KW"/>
</dbReference>
<accession>A0A1R3JXC1</accession>
<keyword evidence="3" id="KW-1185">Reference proteome</keyword>
<name>A0A1R3JXC1_COCAP</name>
<evidence type="ECO:0000256" key="1">
    <source>
        <dbReference type="SAM" id="MobiDB-lite"/>
    </source>
</evidence>
<proteinExistence type="predicted"/>
<evidence type="ECO:0000313" key="2">
    <source>
        <dbReference type="EMBL" id="OMO99496.1"/>
    </source>
</evidence>
<keyword evidence="2" id="KW-0418">Kinase</keyword>
<comment type="caution">
    <text evidence="2">The sequence shown here is derived from an EMBL/GenBank/DDBJ whole genome shotgun (WGS) entry which is preliminary data.</text>
</comment>
<gene>
    <name evidence="2" type="ORF">CCACVL1_03784</name>
</gene>
<sequence length="144" mass="16153">MVTSKLPQASSSSSSGKQLKKPFSKLFCLWRKTNINLPRERLGLYRRFTFKEVQAATGNFRFKIASGGYSDVFRGCIGNGDDEYPVAFRRGRGHPFDFEETQDSVSTGPPSDRSEPLVEMEIADLGSPNLEFTDSDYEILGRGR</sequence>
<keyword evidence="2" id="KW-0808">Transferase</keyword>
<organism evidence="2 3">
    <name type="scientific">Corchorus capsularis</name>
    <name type="common">Jute</name>
    <dbReference type="NCBI Taxonomy" id="210143"/>
    <lineage>
        <taxon>Eukaryota</taxon>
        <taxon>Viridiplantae</taxon>
        <taxon>Streptophyta</taxon>
        <taxon>Embryophyta</taxon>
        <taxon>Tracheophyta</taxon>
        <taxon>Spermatophyta</taxon>
        <taxon>Magnoliopsida</taxon>
        <taxon>eudicotyledons</taxon>
        <taxon>Gunneridae</taxon>
        <taxon>Pentapetalae</taxon>
        <taxon>rosids</taxon>
        <taxon>malvids</taxon>
        <taxon>Malvales</taxon>
        <taxon>Malvaceae</taxon>
        <taxon>Grewioideae</taxon>
        <taxon>Apeibeae</taxon>
        <taxon>Corchorus</taxon>
    </lineage>
</organism>
<dbReference type="Gramene" id="OMO99496">
    <property type="protein sequence ID" value="OMO99496"/>
    <property type="gene ID" value="CCACVL1_03784"/>
</dbReference>
<dbReference type="OrthoDB" id="4062651at2759"/>
<dbReference type="Gene3D" id="3.30.200.20">
    <property type="entry name" value="Phosphorylase Kinase, domain 1"/>
    <property type="match status" value="1"/>
</dbReference>
<reference evidence="2 3" key="1">
    <citation type="submission" date="2013-09" db="EMBL/GenBank/DDBJ databases">
        <title>Corchorus capsularis genome sequencing.</title>
        <authorList>
            <person name="Alam M."/>
            <person name="Haque M.S."/>
            <person name="Islam M.S."/>
            <person name="Emdad E.M."/>
            <person name="Islam M.M."/>
            <person name="Ahmed B."/>
            <person name="Halim A."/>
            <person name="Hossen Q.M.M."/>
            <person name="Hossain M.Z."/>
            <person name="Ahmed R."/>
            <person name="Khan M.M."/>
            <person name="Islam R."/>
            <person name="Rashid M.M."/>
            <person name="Khan S.A."/>
            <person name="Rahman M.S."/>
            <person name="Alam M."/>
        </authorList>
    </citation>
    <scope>NUCLEOTIDE SEQUENCE [LARGE SCALE GENOMIC DNA]</scope>
    <source>
        <strain evidence="3">cv. CVL-1</strain>
        <tissue evidence="2">Whole seedling</tissue>
    </source>
</reference>